<proteinExistence type="predicted"/>
<organism evidence="4 5">
    <name type="scientific">Paenibacillus chibensis</name>
    <dbReference type="NCBI Taxonomy" id="59846"/>
    <lineage>
        <taxon>Bacteria</taxon>
        <taxon>Bacillati</taxon>
        <taxon>Bacillota</taxon>
        <taxon>Bacilli</taxon>
        <taxon>Bacillales</taxon>
        <taxon>Paenibacillaceae</taxon>
        <taxon>Paenibacillus</taxon>
    </lineage>
</organism>
<evidence type="ECO:0000313" key="4">
    <source>
        <dbReference type="EMBL" id="MED5019481.1"/>
    </source>
</evidence>
<accession>A0ABU6PZ86</accession>
<protein>
    <submittedName>
        <fullName evidence="4">Serine hydrolase</fullName>
        <ecNumber evidence="4">3.1.1.103</ecNumber>
    </submittedName>
</protein>
<name>A0ABU6PZ86_9BACL</name>
<dbReference type="EMBL" id="JARTLD010000049">
    <property type="protein sequence ID" value="MED5019481.1"/>
    <property type="molecule type" value="Genomic_DNA"/>
</dbReference>
<sequence length="327" mass="36660">MNIIHERNKIERHIESLKASEEFNGSVLVAAHGDIILAKGYGLASVELGAANQRETVYRIGSVSKPITAAAILTLVQQGRLRITDSVTTYLPVYPQWSKITIEHLLTHRSGIPNLVMLADFPQFSLQPHTLDELMAPFSALPLNFEPGTQFEYTNSGYILLGKVIEAISGMNYAEYVQQHVFLSAGMEHTRLDDSRTIVPNCASGYEYDSSGRMIRASYIDMSNVHAAGGFLSTIDDLYRLDRALRHHRLFDHHLLQSMNAQHFQPYGYGWFHTSFPVLFHHGGINGFTSTFIRHLEQDFTVIALSNRVTPNTAALGLRLMEMLIEG</sequence>
<evidence type="ECO:0000256" key="1">
    <source>
        <dbReference type="ARBA" id="ARBA00004370"/>
    </source>
</evidence>
<evidence type="ECO:0000256" key="2">
    <source>
        <dbReference type="ARBA" id="ARBA00023136"/>
    </source>
</evidence>
<dbReference type="SUPFAM" id="SSF56601">
    <property type="entry name" value="beta-lactamase/transpeptidase-like"/>
    <property type="match status" value="1"/>
</dbReference>
<reference evidence="4 5" key="1">
    <citation type="submission" date="2023-03" db="EMBL/GenBank/DDBJ databases">
        <title>Bacillus Genome Sequencing.</title>
        <authorList>
            <person name="Dunlap C."/>
        </authorList>
    </citation>
    <scope>NUCLEOTIDE SEQUENCE [LARGE SCALE GENOMIC DNA]</scope>
    <source>
        <strain evidence="4 5">NRS-52</strain>
    </source>
</reference>
<comment type="subcellular location">
    <subcellularLocation>
        <location evidence="1">Membrane</location>
    </subcellularLocation>
</comment>
<evidence type="ECO:0000259" key="3">
    <source>
        <dbReference type="Pfam" id="PF00144"/>
    </source>
</evidence>
<evidence type="ECO:0000313" key="5">
    <source>
        <dbReference type="Proteomes" id="UP001343257"/>
    </source>
</evidence>
<dbReference type="PANTHER" id="PTHR46825:SF11">
    <property type="entry name" value="PENICILLIN-BINDING PROTEIN 4"/>
    <property type="match status" value="1"/>
</dbReference>
<dbReference type="EC" id="3.1.1.103" evidence="4"/>
<dbReference type="InterPro" id="IPR001466">
    <property type="entry name" value="Beta-lactam-related"/>
</dbReference>
<feature type="domain" description="Beta-lactamase-related" evidence="3">
    <location>
        <begin position="13"/>
        <end position="314"/>
    </location>
</feature>
<dbReference type="Proteomes" id="UP001343257">
    <property type="component" value="Unassembled WGS sequence"/>
</dbReference>
<keyword evidence="5" id="KW-1185">Reference proteome</keyword>
<dbReference type="Gene3D" id="3.40.710.10">
    <property type="entry name" value="DD-peptidase/beta-lactamase superfamily"/>
    <property type="match status" value="1"/>
</dbReference>
<dbReference type="RefSeq" id="WP_328280497.1">
    <property type="nucleotide sequence ID" value="NZ_JARTLD010000049.1"/>
</dbReference>
<dbReference type="Pfam" id="PF00144">
    <property type="entry name" value="Beta-lactamase"/>
    <property type="match status" value="1"/>
</dbReference>
<keyword evidence="4" id="KW-0378">Hydrolase</keyword>
<dbReference type="InterPro" id="IPR012338">
    <property type="entry name" value="Beta-lactam/transpept-like"/>
</dbReference>
<comment type="caution">
    <text evidence="4">The sequence shown here is derived from an EMBL/GenBank/DDBJ whole genome shotgun (WGS) entry which is preliminary data.</text>
</comment>
<dbReference type="PANTHER" id="PTHR46825">
    <property type="entry name" value="D-ALANYL-D-ALANINE-CARBOXYPEPTIDASE/ENDOPEPTIDASE AMPH"/>
    <property type="match status" value="1"/>
</dbReference>
<dbReference type="InterPro" id="IPR050491">
    <property type="entry name" value="AmpC-like"/>
</dbReference>
<dbReference type="GO" id="GO:0016787">
    <property type="term" value="F:hydrolase activity"/>
    <property type="evidence" value="ECO:0007669"/>
    <property type="project" value="UniProtKB-KW"/>
</dbReference>
<gene>
    <name evidence="4" type="ORF">P9847_19440</name>
</gene>
<keyword evidence="2" id="KW-0472">Membrane</keyword>